<dbReference type="SUPFAM" id="SSF52540">
    <property type="entry name" value="P-loop containing nucleoside triphosphate hydrolases"/>
    <property type="match status" value="1"/>
</dbReference>
<dbReference type="Gene3D" id="3.40.50.300">
    <property type="entry name" value="P-loop containing nucleotide triphosphate hydrolases"/>
    <property type="match status" value="1"/>
</dbReference>
<gene>
    <name evidence="2" type="ORF">AW08_00930</name>
</gene>
<accession>A0A011MFM7</accession>
<reference evidence="2" key="1">
    <citation type="submission" date="2014-02" db="EMBL/GenBank/DDBJ databases">
        <title>Expanding our view of genomic diversity in Candidatus Accumulibacter clades.</title>
        <authorList>
            <person name="Skennerton C.T."/>
            <person name="Barr J.J."/>
            <person name="Slater F.R."/>
            <person name="Bond P.L."/>
            <person name="Tyson G.W."/>
        </authorList>
    </citation>
    <scope>NUCLEOTIDE SEQUENCE [LARGE SCALE GENOMIC DNA]</scope>
</reference>
<dbReference type="Proteomes" id="UP000020218">
    <property type="component" value="Unassembled WGS sequence"/>
</dbReference>
<sequence>MPSTAARVIAVVSQKGGAGKTTVAMQLAGGFHASGSSVLLADLDPQESAFRWAESVSLLDSDLQLDVRKMSGLELIKHVAELQQEADYVVLDTPPSIYHPSTLAALAVAHLAIVPAVPSPTDLWSTLAVERLILNRMEHSHRLHGCILPNRVQNTALASDVLELLHEFTLPILDAMLCQRNAYAQSAVIGASVFQLGSGADAAQKEVRKLVRAVLQQLGEQ</sequence>
<keyword evidence="3" id="KW-1185">Reference proteome</keyword>
<dbReference type="CDD" id="cd02042">
    <property type="entry name" value="ParAB_family"/>
    <property type="match status" value="1"/>
</dbReference>
<dbReference type="AlphaFoldDB" id="A0A011MFM7"/>
<feature type="domain" description="CobQ/CobB/MinD/ParA nucleotide binding" evidence="1">
    <location>
        <begin position="9"/>
        <end position="185"/>
    </location>
</feature>
<evidence type="ECO:0000259" key="1">
    <source>
        <dbReference type="Pfam" id="PF01656"/>
    </source>
</evidence>
<dbReference type="InterPro" id="IPR002586">
    <property type="entry name" value="CobQ/CobB/MinD/ParA_Nub-bd_dom"/>
</dbReference>
<dbReference type="PIRSF" id="PIRSF009320">
    <property type="entry name" value="Nuc_binding_HP_1000"/>
    <property type="match status" value="1"/>
</dbReference>
<dbReference type="PANTHER" id="PTHR13696:SF96">
    <property type="entry name" value="COBQ_COBB_MIND_PARA NUCLEOTIDE BINDING DOMAIN-CONTAINING PROTEIN"/>
    <property type="match status" value="1"/>
</dbReference>
<dbReference type="NCBIfam" id="NF041546">
    <property type="entry name" value="ParA_partition"/>
    <property type="match status" value="1"/>
</dbReference>
<comment type="caution">
    <text evidence="2">The sequence shown here is derived from an EMBL/GenBank/DDBJ whole genome shotgun (WGS) entry which is preliminary data.</text>
</comment>
<dbReference type="PATRIC" id="fig|1454001.3.peg.1069"/>
<organism evidence="2 3">
    <name type="scientific">Candidatus Accumulibacter adjunctus</name>
    <dbReference type="NCBI Taxonomy" id="1454001"/>
    <lineage>
        <taxon>Bacteria</taxon>
        <taxon>Pseudomonadati</taxon>
        <taxon>Pseudomonadota</taxon>
        <taxon>Betaproteobacteria</taxon>
        <taxon>Candidatus Accumulibacter</taxon>
    </lineage>
</organism>
<proteinExistence type="predicted"/>
<dbReference type="PANTHER" id="PTHR13696">
    <property type="entry name" value="P-LOOP CONTAINING NUCLEOSIDE TRIPHOSPHATE HYDROLASE"/>
    <property type="match status" value="1"/>
</dbReference>
<protein>
    <submittedName>
        <fullName evidence="2">ParA-like protein</fullName>
    </submittedName>
</protein>
<name>A0A011MFM7_9PROT</name>
<evidence type="ECO:0000313" key="3">
    <source>
        <dbReference type="Proteomes" id="UP000020218"/>
    </source>
</evidence>
<dbReference type="Pfam" id="PF01656">
    <property type="entry name" value="CbiA"/>
    <property type="match status" value="1"/>
</dbReference>
<dbReference type="EMBL" id="JFAX01000004">
    <property type="protein sequence ID" value="EXI68618.1"/>
    <property type="molecule type" value="Genomic_DNA"/>
</dbReference>
<dbReference type="InterPro" id="IPR050678">
    <property type="entry name" value="DNA_Partitioning_ATPase"/>
</dbReference>
<evidence type="ECO:0000313" key="2">
    <source>
        <dbReference type="EMBL" id="EXI68618.1"/>
    </source>
</evidence>
<dbReference type="InterPro" id="IPR048089">
    <property type="entry name" value="McdA"/>
</dbReference>
<dbReference type="InterPro" id="IPR027417">
    <property type="entry name" value="P-loop_NTPase"/>
</dbReference>
<dbReference type="STRING" id="1454001.AW08_00930"/>